<reference evidence="2" key="1">
    <citation type="submission" date="2023-07" db="EMBL/GenBank/DDBJ databases">
        <authorList>
            <person name="Stuckert A."/>
        </authorList>
    </citation>
    <scope>NUCLEOTIDE SEQUENCE</scope>
</reference>
<dbReference type="EMBL" id="CAUEEQ010059705">
    <property type="protein sequence ID" value="CAJ0964276.1"/>
    <property type="molecule type" value="Genomic_DNA"/>
</dbReference>
<dbReference type="Proteomes" id="UP001176940">
    <property type="component" value="Unassembled WGS sequence"/>
</dbReference>
<evidence type="ECO:0000313" key="2">
    <source>
        <dbReference type="EMBL" id="CAJ0964276.1"/>
    </source>
</evidence>
<comment type="caution">
    <text evidence="2">The sequence shown here is derived from an EMBL/GenBank/DDBJ whole genome shotgun (WGS) entry which is preliminary data.</text>
</comment>
<feature type="compositionally biased region" description="Acidic residues" evidence="1">
    <location>
        <begin position="1"/>
        <end position="10"/>
    </location>
</feature>
<evidence type="ECO:0000313" key="3">
    <source>
        <dbReference type="Proteomes" id="UP001176940"/>
    </source>
</evidence>
<feature type="region of interest" description="Disordered" evidence="1">
    <location>
        <begin position="1"/>
        <end position="22"/>
    </location>
</feature>
<name>A0ABN9MC68_9NEOB</name>
<keyword evidence="3" id="KW-1185">Reference proteome</keyword>
<gene>
    <name evidence="2" type="ORF">RIMI_LOCUS19033624</name>
</gene>
<evidence type="ECO:0000256" key="1">
    <source>
        <dbReference type="SAM" id="MobiDB-lite"/>
    </source>
</evidence>
<protein>
    <submittedName>
        <fullName evidence="2">Uncharacterized protein</fullName>
    </submittedName>
</protein>
<organism evidence="2 3">
    <name type="scientific">Ranitomeya imitator</name>
    <name type="common">mimic poison frog</name>
    <dbReference type="NCBI Taxonomy" id="111125"/>
    <lineage>
        <taxon>Eukaryota</taxon>
        <taxon>Metazoa</taxon>
        <taxon>Chordata</taxon>
        <taxon>Craniata</taxon>
        <taxon>Vertebrata</taxon>
        <taxon>Euteleostomi</taxon>
        <taxon>Amphibia</taxon>
        <taxon>Batrachia</taxon>
        <taxon>Anura</taxon>
        <taxon>Neobatrachia</taxon>
        <taxon>Hyloidea</taxon>
        <taxon>Dendrobatidae</taxon>
        <taxon>Dendrobatinae</taxon>
        <taxon>Ranitomeya</taxon>
    </lineage>
</organism>
<proteinExistence type="predicted"/>
<accession>A0ABN9MC68</accession>
<sequence>MSSVDDDETQVPESLQENQGAEVEDDMVDDVLQPQHCNFPFRFFSLNYAILHYQFFSLNTAILHCRFFSLNIAIFHGRFFSLNTAILHCRFFSLNTAILHCRFFSLNTAILHGRFFCLNTAILHCWLFTLNTTILHCIFFSLNTAIHCIVKQIYVLSSSFMVMKSGKRCESLLNYIGLTSRELKVRTREHVRDIRAARDIVDAEALASLKTLPKHFRSFHESDPSGLKSSIQILAPSSPTHFLDHFYALLLHFMFSELKTLILGDFNSSSSPTASQLLYLANSRGISQLSDSETHKDEYTFNAHGIECVKRSVDSAICGSQQSIGRLESCNVAEKRDIVPVYQIKGISKLFKLCLPKVQCFCDSLTSPPSERQNQPSRTLR</sequence>